<reference evidence="1 2" key="1">
    <citation type="journal article" date="2015" name="Genome Announc.">
        <title>Genomes of Geoalkalibacter ferrihydriticus Z-0531T and Geoalkalibacter subterraneus Red1T, Two Haloalkaliphilic Metal-Reducing Deltaproteobacteria.</title>
        <authorList>
            <person name="Badalamenti J.P."/>
            <person name="Krajmalnik-Brown R."/>
            <person name="Torres C.I."/>
            <person name="Bond D.R."/>
        </authorList>
    </citation>
    <scope>NUCLEOTIDE SEQUENCE [LARGE SCALE GENOMIC DNA]</scope>
    <source>
        <strain evidence="1 2">Red1</strain>
    </source>
</reference>
<dbReference type="KEGG" id="gsb:GSUB_05870"/>
<gene>
    <name evidence="1" type="ORF">GSUB_05870</name>
</gene>
<dbReference type="SUPFAM" id="SSF55781">
    <property type="entry name" value="GAF domain-like"/>
    <property type="match status" value="1"/>
</dbReference>
<dbReference type="HOGENOM" id="CLU_2382037_0_0_7"/>
<keyword evidence="2" id="KW-1185">Reference proteome</keyword>
<dbReference type="STRING" id="483547.GSUB_05870"/>
<proteinExistence type="predicted"/>
<organism evidence="1 2">
    <name type="scientific">Geoalkalibacter subterraneus</name>
    <dbReference type="NCBI Taxonomy" id="483547"/>
    <lineage>
        <taxon>Bacteria</taxon>
        <taxon>Pseudomonadati</taxon>
        <taxon>Thermodesulfobacteriota</taxon>
        <taxon>Desulfuromonadia</taxon>
        <taxon>Desulfuromonadales</taxon>
        <taxon>Geoalkalibacteraceae</taxon>
        <taxon>Geoalkalibacter</taxon>
    </lineage>
</organism>
<evidence type="ECO:0000313" key="1">
    <source>
        <dbReference type="EMBL" id="AJF06182.1"/>
    </source>
</evidence>
<accession>A0A0B5FDG3</accession>
<protein>
    <recommendedName>
        <fullName evidence="3">GAF domain-containing protein</fullName>
    </recommendedName>
</protein>
<evidence type="ECO:0000313" key="2">
    <source>
        <dbReference type="Proteomes" id="UP000035036"/>
    </source>
</evidence>
<evidence type="ECO:0008006" key="3">
    <source>
        <dbReference type="Google" id="ProtNLM"/>
    </source>
</evidence>
<dbReference type="AlphaFoldDB" id="A0A0B5FDG3"/>
<dbReference type="RefSeq" id="WP_040199719.1">
    <property type="nucleotide sequence ID" value="NZ_CP010311.1"/>
</dbReference>
<sequence>MASFTIGKKEKLLEALIEIGQELVSTTDLQSLLQRVLDVSRDVFQFDNAIIRLLDESGEKLITSASYGYGPHAVVRENAASRNAASPPFLKKTA</sequence>
<dbReference type="Gene3D" id="3.30.450.40">
    <property type="match status" value="1"/>
</dbReference>
<dbReference type="InterPro" id="IPR029016">
    <property type="entry name" value="GAF-like_dom_sf"/>
</dbReference>
<dbReference type="OrthoDB" id="10004116at2"/>
<dbReference type="EMBL" id="CP010311">
    <property type="protein sequence ID" value="AJF06182.1"/>
    <property type="molecule type" value="Genomic_DNA"/>
</dbReference>
<dbReference type="Proteomes" id="UP000035036">
    <property type="component" value="Chromosome"/>
</dbReference>
<name>A0A0B5FDG3_9BACT</name>